<evidence type="ECO:0000256" key="6">
    <source>
        <dbReference type="ARBA" id="ARBA00023136"/>
    </source>
</evidence>
<organism evidence="9 10">
    <name type="scientific">Aphanomyces stellatus</name>
    <dbReference type="NCBI Taxonomy" id="120398"/>
    <lineage>
        <taxon>Eukaryota</taxon>
        <taxon>Sar</taxon>
        <taxon>Stramenopiles</taxon>
        <taxon>Oomycota</taxon>
        <taxon>Saprolegniomycetes</taxon>
        <taxon>Saprolegniales</taxon>
        <taxon>Verrucalvaceae</taxon>
        <taxon>Aphanomyces</taxon>
    </lineage>
</organism>
<feature type="transmembrane region" description="Helical" evidence="7">
    <location>
        <begin position="138"/>
        <end position="157"/>
    </location>
</feature>
<dbReference type="EMBL" id="CAADRA010000052">
    <property type="protein sequence ID" value="VFT78056.1"/>
    <property type="molecule type" value="Genomic_DNA"/>
</dbReference>
<dbReference type="InterPro" id="IPR039309">
    <property type="entry name" value="BT1"/>
</dbReference>
<dbReference type="PANTHER" id="PTHR31585">
    <property type="entry name" value="FOLATE-BIOPTERIN TRANSPORTER 1, CHLOROPLASTIC"/>
    <property type="match status" value="1"/>
</dbReference>
<dbReference type="SUPFAM" id="SSF103473">
    <property type="entry name" value="MFS general substrate transporter"/>
    <property type="match status" value="1"/>
</dbReference>
<name>A0A485K8M6_9STRA</name>
<feature type="transmembrane region" description="Helical" evidence="7">
    <location>
        <begin position="483"/>
        <end position="504"/>
    </location>
</feature>
<reference evidence="9 10" key="1">
    <citation type="submission" date="2019-03" db="EMBL/GenBank/DDBJ databases">
        <authorList>
            <person name="Gaulin E."/>
            <person name="Dumas B."/>
        </authorList>
    </citation>
    <scope>NUCLEOTIDE SEQUENCE [LARGE SCALE GENOMIC DNA]</scope>
    <source>
        <strain evidence="9">CBS 568.67</strain>
    </source>
</reference>
<feature type="transmembrane region" description="Helical" evidence="7">
    <location>
        <begin position="346"/>
        <end position="366"/>
    </location>
</feature>
<keyword evidence="10" id="KW-1185">Reference proteome</keyword>
<feature type="transmembrane region" description="Helical" evidence="7">
    <location>
        <begin position="524"/>
        <end position="548"/>
    </location>
</feature>
<protein>
    <submittedName>
        <fullName evidence="9">Aste57867_832 protein</fullName>
    </submittedName>
</protein>
<comment type="subcellular location">
    <subcellularLocation>
        <location evidence="1">Membrane</location>
        <topology evidence="1">Multi-pass membrane protein</topology>
    </subcellularLocation>
</comment>
<feature type="transmembrane region" description="Helical" evidence="7">
    <location>
        <begin position="178"/>
        <end position="199"/>
    </location>
</feature>
<gene>
    <name evidence="9" type="primary">Aste57867_832</name>
    <name evidence="8" type="ORF">As57867_000831</name>
    <name evidence="9" type="ORF">ASTE57867_832</name>
</gene>
<feature type="transmembrane region" description="Helical" evidence="7">
    <location>
        <begin position="373"/>
        <end position="395"/>
    </location>
</feature>
<dbReference type="InterPro" id="IPR036259">
    <property type="entry name" value="MFS_trans_sf"/>
</dbReference>
<sequence length="569" mass="62469">MKTPEYYDRHGGGGDPFQTTQLDYDGGDNFDAILEPQLQYKQAYETSSRDVRHGQLRPGAVPIYTSREVLSLFSQYVAIGLLYGVLPNMAYPVFTSYFHLTGAQINSATTLITMGWNFKVFVGVLSDCVPICGYRRKSWMMIGWLLCFACLVVLAVRDHGPPYYRNQQTKDDGVNKDAIAHGTFIAMVSGLASMCYIIADVAADALLVEIAQREPVATRGRLQSLAYSARTVAAVVSQSILGVGLNSPAYSGTFSWSMGLNALFWILAVPCLVMVPITFMFIRETGRDSVNVFEYVGLCWAFLQNRAVLQVMGFIFLYNFCTTMSSTAAPYVLYRWVGAANINQQFSVIAGNLLFAVGLAYTGTYGTGWNWRVVVIACLATSTAIDASVLFPTIFGAVRDQWFYLTVPLLEQVPNSIQWIIVSFINIELAEIGNEGVTYALLTTIANVAPSVSSVVSNIVGSQFHVLDDDIRTDSIEARWQVAYTYFVQYGTNVVAAIVVLCLLPAQKYHVQHLKASPRRHPFWAAFVLLVALAALVFTVLGSILSMFESTSCLILAGGHGCSEGLVVV</sequence>
<dbReference type="Gene3D" id="1.20.1250.20">
    <property type="entry name" value="MFS general substrate transporter like domains"/>
    <property type="match status" value="1"/>
</dbReference>
<evidence type="ECO:0000256" key="2">
    <source>
        <dbReference type="ARBA" id="ARBA00007015"/>
    </source>
</evidence>
<dbReference type="Proteomes" id="UP000332933">
    <property type="component" value="Unassembled WGS sequence"/>
</dbReference>
<feature type="transmembrane region" description="Helical" evidence="7">
    <location>
        <begin position="311"/>
        <end position="334"/>
    </location>
</feature>
<reference evidence="8" key="2">
    <citation type="submission" date="2019-06" db="EMBL/GenBank/DDBJ databases">
        <title>Genomics analysis of Aphanomyces spp. identifies a new class of oomycete effector associated with host adaptation.</title>
        <authorList>
            <person name="Gaulin E."/>
        </authorList>
    </citation>
    <scope>NUCLEOTIDE SEQUENCE</scope>
    <source>
        <strain evidence="8">CBS 578.67</strain>
    </source>
</reference>
<evidence type="ECO:0000313" key="8">
    <source>
        <dbReference type="EMBL" id="KAF0719710.1"/>
    </source>
</evidence>
<dbReference type="OrthoDB" id="63505at2759"/>
<keyword evidence="4 7" id="KW-0812">Transmembrane</keyword>
<dbReference type="AlphaFoldDB" id="A0A485K8M6"/>
<comment type="similarity">
    <text evidence="2">Belongs to the major facilitator superfamily. Folate-biopterin transporter (TC 2.A.71) family.</text>
</comment>
<dbReference type="Pfam" id="PF03092">
    <property type="entry name" value="BT1"/>
    <property type="match status" value="1"/>
</dbReference>
<evidence type="ECO:0000256" key="3">
    <source>
        <dbReference type="ARBA" id="ARBA00022448"/>
    </source>
</evidence>
<dbReference type="EMBL" id="VJMH01000052">
    <property type="protein sequence ID" value="KAF0719710.1"/>
    <property type="molecule type" value="Genomic_DNA"/>
</dbReference>
<evidence type="ECO:0000256" key="5">
    <source>
        <dbReference type="ARBA" id="ARBA00022989"/>
    </source>
</evidence>
<feature type="transmembrane region" description="Helical" evidence="7">
    <location>
        <begin position="262"/>
        <end position="282"/>
    </location>
</feature>
<evidence type="ECO:0000256" key="4">
    <source>
        <dbReference type="ARBA" id="ARBA00022692"/>
    </source>
</evidence>
<evidence type="ECO:0000313" key="9">
    <source>
        <dbReference type="EMBL" id="VFT78056.1"/>
    </source>
</evidence>
<evidence type="ECO:0000256" key="1">
    <source>
        <dbReference type="ARBA" id="ARBA00004141"/>
    </source>
</evidence>
<evidence type="ECO:0000313" key="10">
    <source>
        <dbReference type="Proteomes" id="UP000332933"/>
    </source>
</evidence>
<proteinExistence type="inferred from homology"/>
<accession>A0A485K8M6</accession>
<keyword evidence="5 7" id="KW-1133">Transmembrane helix</keyword>
<dbReference type="PANTHER" id="PTHR31585:SF5">
    <property type="entry name" value="RNA-BINDING S4 DOMAIN-CONTAINING PROTEIN"/>
    <property type="match status" value="1"/>
</dbReference>
<keyword evidence="6 7" id="KW-0472">Membrane</keyword>
<evidence type="ECO:0000256" key="7">
    <source>
        <dbReference type="SAM" id="Phobius"/>
    </source>
</evidence>
<dbReference type="GO" id="GO:0016020">
    <property type="term" value="C:membrane"/>
    <property type="evidence" value="ECO:0007669"/>
    <property type="project" value="UniProtKB-SubCell"/>
</dbReference>
<keyword evidence="3" id="KW-0813">Transport</keyword>